<dbReference type="Pfam" id="PF13692">
    <property type="entry name" value="Glyco_trans_1_4"/>
    <property type="match status" value="1"/>
</dbReference>
<comment type="caution">
    <text evidence="2">The sequence shown here is derived from an EMBL/GenBank/DDBJ whole genome shotgun (WGS) entry which is preliminary data.</text>
</comment>
<organism evidence="2 3">
    <name type="scientific">Ochrobactrum chromiisoli</name>
    <dbReference type="NCBI Taxonomy" id="2993941"/>
    <lineage>
        <taxon>Bacteria</taxon>
        <taxon>Pseudomonadati</taxon>
        <taxon>Pseudomonadota</taxon>
        <taxon>Alphaproteobacteria</taxon>
        <taxon>Hyphomicrobiales</taxon>
        <taxon>Brucellaceae</taxon>
        <taxon>Brucella/Ochrobactrum group</taxon>
        <taxon>Ochrobactrum</taxon>
    </lineage>
</organism>
<evidence type="ECO:0000313" key="2">
    <source>
        <dbReference type="EMBL" id="MCX2699329.1"/>
    </source>
</evidence>
<name>A0ABT3QUT4_9HYPH</name>
<keyword evidence="2" id="KW-0328">Glycosyltransferase</keyword>
<protein>
    <submittedName>
        <fullName evidence="2">Glycosyltransferase</fullName>
        <ecNumber evidence="2">2.4.-.-</ecNumber>
    </submittedName>
</protein>
<proteinExistence type="predicted"/>
<dbReference type="Gene3D" id="3.40.50.2000">
    <property type="entry name" value="Glycogen Phosphorylase B"/>
    <property type="match status" value="2"/>
</dbReference>
<dbReference type="GO" id="GO:0016757">
    <property type="term" value="F:glycosyltransferase activity"/>
    <property type="evidence" value="ECO:0007669"/>
    <property type="project" value="UniProtKB-KW"/>
</dbReference>
<dbReference type="EMBL" id="JAPHAV010000027">
    <property type="protein sequence ID" value="MCX2699329.1"/>
    <property type="molecule type" value="Genomic_DNA"/>
</dbReference>
<keyword evidence="3" id="KW-1185">Reference proteome</keyword>
<feature type="domain" description="Glycosyltransferase subfamily 4-like N-terminal" evidence="1">
    <location>
        <begin position="94"/>
        <end position="215"/>
    </location>
</feature>
<dbReference type="PANTHER" id="PTHR12526:SF626">
    <property type="entry name" value="GLL4300 PROTEIN"/>
    <property type="match status" value="1"/>
</dbReference>
<reference evidence="2 3" key="1">
    <citation type="submission" date="2022-11" db="EMBL/GenBank/DDBJ databases">
        <title>Brucella sp. YY2X, whole genome shotgun sequencing project.</title>
        <authorList>
            <person name="Yang Y."/>
        </authorList>
    </citation>
    <scope>NUCLEOTIDE SEQUENCE [LARGE SCALE GENOMIC DNA]</scope>
    <source>
        <strain evidence="2 3">YY2X</strain>
    </source>
</reference>
<evidence type="ECO:0000313" key="3">
    <source>
        <dbReference type="Proteomes" id="UP001301216"/>
    </source>
</evidence>
<sequence>MKTITLALISRADSAGGGASRVADDIYNGIIKNENVIAKRFVNERVGSTDDINYQYIVTRKEKYYSITKRALNKIGYVDHFPIERIGLNLDIMASDIVHAHDISSAMAPAVLKWLAKRGKRVIWTLHDMSPVTAGCLYSLGCDKWQTECNACPQLGAWPLLTHTDRTPALHRKRLSVLEKGQVEIVTPSKWLGDIVTARIPNANVRVIHNAVNIAEFDYIPNNENNAEPTLVFIANHLNDLRKGALYLGEIAKYVNSKNINLSIKVVGRTRNIGVEKRGNLTIQYVGHLENRSAMNQIMSESHGLLFPSHADNFPLVVLEAMACGLPVFAFDTGGIREVVDDLTGYVAVPGAIENLIDAFLQVFHSYRIEEMRYTARKVIENKFTIERFNVDHAKLYGLMDQR</sequence>
<dbReference type="RefSeq" id="WP_265987065.1">
    <property type="nucleotide sequence ID" value="NZ_JAPHAV010000027.1"/>
</dbReference>
<evidence type="ECO:0000259" key="1">
    <source>
        <dbReference type="Pfam" id="PF13439"/>
    </source>
</evidence>
<dbReference type="SUPFAM" id="SSF53756">
    <property type="entry name" value="UDP-Glycosyltransferase/glycogen phosphorylase"/>
    <property type="match status" value="1"/>
</dbReference>
<dbReference type="EC" id="2.4.-.-" evidence="2"/>
<keyword evidence="2" id="KW-0808">Transferase</keyword>
<dbReference type="InterPro" id="IPR028098">
    <property type="entry name" value="Glyco_trans_4-like_N"/>
</dbReference>
<accession>A0ABT3QUT4</accession>
<dbReference type="PANTHER" id="PTHR12526">
    <property type="entry name" value="GLYCOSYLTRANSFERASE"/>
    <property type="match status" value="1"/>
</dbReference>
<dbReference type="Proteomes" id="UP001301216">
    <property type="component" value="Unassembled WGS sequence"/>
</dbReference>
<gene>
    <name evidence="2" type="ORF">OPR82_21750</name>
</gene>
<dbReference type="Pfam" id="PF13439">
    <property type="entry name" value="Glyco_transf_4"/>
    <property type="match status" value="1"/>
</dbReference>